<evidence type="ECO:0000313" key="2">
    <source>
        <dbReference type="EMBL" id="KKN36650.1"/>
    </source>
</evidence>
<dbReference type="AlphaFoldDB" id="A0A0F9PYB4"/>
<accession>A0A0F9PYB4</accession>
<sequence>MTYEELIERLDPNVYQSLRQSIELGKWPDGRKITPEQRATSLEAVIYYENLHNIPEQERVGFLDRGRKAGTACDPSVRRNQSDSNQSDSNGVDPNQFVEVKS</sequence>
<comment type="caution">
    <text evidence="2">The sequence shown here is derived from an EMBL/GenBank/DDBJ whole genome shotgun (WGS) entry which is preliminary data.</text>
</comment>
<organism evidence="2">
    <name type="scientific">marine sediment metagenome</name>
    <dbReference type="NCBI Taxonomy" id="412755"/>
    <lineage>
        <taxon>unclassified sequences</taxon>
        <taxon>metagenomes</taxon>
        <taxon>ecological metagenomes</taxon>
    </lineage>
</organism>
<dbReference type="EMBL" id="LAZR01001952">
    <property type="protein sequence ID" value="KKN36650.1"/>
    <property type="molecule type" value="Genomic_DNA"/>
</dbReference>
<protein>
    <recommendedName>
        <fullName evidence="3">DUF1315 domain-containing protein</fullName>
    </recommendedName>
</protein>
<reference evidence="2" key="1">
    <citation type="journal article" date="2015" name="Nature">
        <title>Complex archaea that bridge the gap between prokaryotes and eukaryotes.</title>
        <authorList>
            <person name="Spang A."/>
            <person name="Saw J.H."/>
            <person name="Jorgensen S.L."/>
            <person name="Zaremba-Niedzwiedzka K."/>
            <person name="Martijn J."/>
            <person name="Lind A.E."/>
            <person name="van Eijk R."/>
            <person name="Schleper C."/>
            <person name="Guy L."/>
            <person name="Ettema T.J."/>
        </authorList>
    </citation>
    <scope>NUCLEOTIDE SEQUENCE</scope>
</reference>
<dbReference type="Pfam" id="PF07023">
    <property type="entry name" value="DUF1315"/>
    <property type="match status" value="1"/>
</dbReference>
<evidence type="ECO:0000256" key="1">
    <source>
        <dbReference type="SAM" id="MobiDB-lite"/>
    </source>
</evidence>
<dbReference type="InterPro" id="IPR009749">
    <property type="entry name" value="DUF1315"/>
</dbReference>
<feature type="region of interest" description="Disordered" evidence="1">
    <location>
        <begin position="67"/>
        <end position="102"/>
    </location>
</feature>
<evidence type="ECO:0008006" key="3">
    <source>
        <dbReference type="Google" id="ProtNLM"/>
    </source>
</evidence>
<proteinExistence type="predicted"/>
<gene>
    <name evidence="2" type="ORF">LCGC14_0771420</name>
</gene>
<name>A0A0F9PYB4_9ZZZZ</name>